<protein>
    <submittedName>
        <fullName evidence="6">Uncharacterized protein</fullName>
    </submittedName>
</protein>
<dbReference type="Proteomes" id="UP000218263">
    <property type="component" value="Chromosome"/>
</dbReference>
<dbReference type="AlphaFoldDB" id="A0A0X8X155"/>
<reference evidence="6 7" key="1">
    <citation type="submission" date="2015-12" db="EMBL/GenBank/DDBJ databases">
        <title>Genome sequence of Mucilaginibacter gotjawali.</title>
        <authorList>
            <person name="Lee J.S."/>
            <person name="Lee K.C."/>
            <person name="Kim K.K."/>
            <person name="Lee B.W."/>
        </authorList>
    </citation>
    <scope>NUCLEOTIDE SEQUENCE [LARGE SCALE GENOMIC DNA]</scope>
    <source>
        <strain evidence="6 7">SA3-7</strain>
    </source>
</reference>
<dbReference type="PANTHER" id="PTHR43461">
    <property type="entry name" value="TRANSMEMBRANE PROTEIN 256"/>
    <property type="match status" value="1"/>
</dbReference>
<dbReference type="RefSeq" id="WP_096351654.1">
    <property type="nucleotide sequence ID" value="NZ_AP017313.1"/>
</dbReference>
<dbReference type="OrthoDB" id="9802121at2"/>
<comment type="similarity">
    <text evidence="2">Belongs to the UPF0382 family.</text>
</comment>
<proteinExistence type="inferred from homology"/>
<keyword evidence="3" id="KW-0812">Transmembrane</keyword>
<dbReference type="Pfam" id="PF04241">
    <property type="entry name" value="DUF423"/>
    <property type="match status" value="1"/>
</dbReference>
<dbReference type="PANTHER" id="PTHR43461:SF1">
    <property type="entry name" value="TRANSMEMBRANE PROTEIN 256"/>
    <property type="match status" value="1"/>
</dbReference>
<keyword evidence="5" id="KW-0472">Membrane</keyword>
<sequence length="128" mass="14157">MKRRIIITAAIFGMLAVIAGAFGAHGLEGKLSAKNMEVWHTAVQYQFYHTFALIFLSTLTRFKIRLVGHCYILFTIGIVLFSGSLYLLSCKDLIEWSWLPILGPITPIGGVLFIAGWVCLGIAALKIK</sequence>
<name>A0A0X8X155_9SPHI</name>
<keyword evidence="4" id="KW-1133">Transmembrane helix</keyword>
<comment type="subcellular location">
    <subcellularLocation>
        <location evidence="1">Membrane</location>
        <topology evidence="1">Multi-pass membrane protein</topology>
    </subcellularLocation>
</comment>
<evidence type="ECO:0000313" key="7">
    <source>
        <dbReference type="Proteomes" id="UP000218263"/>
    </source>
</evidence>
<accession>A0A0X8X155</accession>
<evidence type="ECO:0000256" key="1">
    <source>
        <dbReference type="ARBA" id="ARBA00004141"/>
    </source>
</evidence>
<evidence type="ECO:0000256" key="4">
    <source>
        <dbReference type="ARBA" id="ARBA00022989"/>
    </source>
</evidence>
<evidence type="ECO:0000256" key="2">
    <source>
        <dbReference type="ARBA" id="ARBA00009694"/>
    </source>
</evidence>
<evidence type="ECO:0000313" key="6">
    <source>
        <dbReference type="EMBL" id="BAU53910.1"/>
    </source>
</evidence>
<evidence type="ECO:0000256" key="3">
    <source>
        <dbReference type="ARBA" id="ARBA00022692"/>
    </source>
</evidence>
<dbReference type="GO" id="GO:0005886">
    <property type="term" value="C:plasma membrane"/>
    <property type="evidence" value="ECO:0007669"/>
    <property type="project" value="TreeGrafter"/>
</dbReference>
<organism evidence="6 7">
    <name type="scientific">Mucilaginibacter gotjawali</name>
    <dbReference type="NCBI Taxonomy" id="1550579"/>
    <lineage>
        <taxon>Bacteria</taxon>
        <taxon>Pseudomonadati</taxon>
        <taxon>Bacteroidota</taxon>
        <taxon>Sphingobacteriia</taxon>
        <taxon>Sphingobacteriales</taxon>
        <taxon>Sphingobacteriaceae</taxon>
        <taxon>Mucilaginibacter</taxon>
    </lineage>
</organism>
<dbReference type="InterPro" id="IPR006696">
    <property type="entry name" value="DUF423"/>
</dbReference>
<dbReference type="EMBL" id="AP017313">
    <property type="protein sequence ID" value="BAU53910.1"/>
    <property type="molecule type" value="Genomic_DNA"/>
</dbReference>
<keyword evidence="7" id="KW-1185">Reference proteome</keyword>
<gene>
    <name evidence="6" type="ORF">MgSA37_02081</name>
</gene>
<dbReference type="KEGG" id="mgot:MgSA37_02081"/>
<evidence type="ECO:0000256" key="5">
    <source>
        <dbReference type="ARBA" id="ARBA00023136"/>
    </source>
</evidence>